<comment type="caution">
    <text evidence="3">The sequence shown here is derived from an EMBL/GenBank/DDBJ whole genome shotgun (WGS) entry which is preliminary data.</text>
</comment>
<evidence type="ECO:0000313" key="4">
    <source>
        <dbReference type="Proteomes" id="UP001487740"/>
    </source>
</evidence>
<dbReference type="SUPFAM" id="SSF56112">
    <property type="entry name" value="Protein kinase-like (PK-like)"/>
    <property type="match status" value="1"/>
</dbReference>
<name>A0AAW0SKH0_SCYPA</name>
<dbReference type="PANTHER" id="PTHR11012:SF58">
    <property type="entry name" value="CHK KINASE-LIKE DOMAIN-CONTAINING PROTEIN"/>
    <property type="match status" value="1"/>
</dbReference>
<keyword evidence="4" id="KW-1185">Reference proteome</keyword>
<feature type="compositionally biased region" description="Low complexity" evidence="1">
    <location>
        <begin position="114"/>
        <end position="127"/>
    </location>
</feature>
<proteinExistence type="predicted"/>
<feature type="region of interest" description="Disordered" evidence="1">
    <location>
        <begin position="745"/>
        <end position="765"/>
    </location>
</feature>
<sequence length="950" mass="104758">MSLVTEYCASQMSVGRGAVEAEGVMRCSVDGRETRRHGAHRCLTHDCRVDHSTRPGRRAPPTRPALFTPSSSRPRHSASSIHLSIHRPGSITTHTLTHARTPRRHLSTHVGGMASEPTSPTTPSSPTDDSEATKEWLETILEGYHKSLVPDADPDVELGEWSVKPANDEREGYLSEQLALGVTYTAAGRPYHAHLLAKLLPQDPFNRAFVIESLFDLREIKFYQEIKPAVEAVERKYLTEEDLESSWTPDLYFAKHKEAAESILVLDDMCQHGYKVPELTDGMTSAQTRAALVTLANFHAATVALQLKEGKNLQEEFPYLLSVDQAVESFNCLVERGLPLLLKFLESRKDQAQVREGLTRYSGPRAAQVLREVLAPSDKLNTLVHCDFWCNNLLFKEVEDAAARCCIIDWQMVMYGRPAIDVALLLTTSLEPAERRKHGSELLTAYWDAFMARLSKFGIESKALKYTKQDLEGDFRAAQAMAALVVVGSVDIALGTPGREERVLNLLADLLEQGKRRTTMVQLACSCLNIRLHVQESPESLVAGIPNLSPSERQHPFFLKGACPVTLGLGGITEGQRFLVRRCRVGGWTVLECLNCHLLTHAIRGIGGDVAASTLLISDANKIQMLQKCDGYSPVFNLVLPSALDSQSPPPLSPTEFPGDRSPETDAALSDIQQQMTRFLKKAQSQVEANIQSYTKQQQAALQALTYRARQDRQTVMRLISNMQANLHSQAEDDMLGTFDMDGARRRQSDPFSAHSRMGLGEADDGLDDDVPGLQEESEGEIPPLVSLQVRGNSQPLTMNHAQGITAGVRNMCLSSSVTVPRAKHHDSHQVAQSLDVEGLFDMEGMTDSGMMVGQLHRCSEDEDDTDDSISGEGMHIPGGRDSMRDLAKSVPVNVPMWAAARAKPMPEPRVVERPSDINQMGASIKALARSVHTTSVDLFGDLPRPRQPL</sequence>
<dbReference type="Proteomes" id="UP001487740">
    <property type="component" value="Unassembled WGS sequence"/>
</dbReference>
<reference evidence="3 4" key="1">
    <citation type="submission" date="2023-03" db="EMBL/GenBank/DDBJ databases">
        <title>High-quality genome of Scylla paramamosain provides insights in environmental adaptation.</title>
        <authorList>
            <person name="Zhang L."/>
        </authorList>
    </citation>
    <scope>NUCLEOTIDE SEQUENCE [LARGE SCALE GENOMIC DNA]</scope>
    <source>
        <strain evidence="3">LZ_2023a</strain>
        <tissue evidence="3">Muscle</tissue>
    </source>
</reference>
<dbReference type="GO" id="GO:0032007">
    <property type="term" value="P:negative regulation of TOR signaling"/>
    <property type="evidence" value="ECO:0007669"/>
    <property type="project" value="InterPro"/>
</dbReference>
<dbReference type="InterPro" id="IPR026682">
    <property type="entry name" value="AKT1S1"/>
</dbReference>
<dbReference type="SMART" id="SM00587">
    <property type="entry name" value="CHK"/>
    <property type="match status" value="1"/>
</dbReference>
<feature type="domain" description="CHK kinase-like" evidence="2">
    <location>
        <begin position="264"/>
        <end position="456"/>
    </location>
</feature>
<dbReference type="Gene3D" id="3.90.1200.10">
    <property type="match status" value="1"/>
</dbReference>
<organism evidence="3 4">
    <name type="scientific">Scylla paramamosain</name>
    <name type="common">Mud crab</name>
    <dbReference type="NCBI Taxonomy" id="85552"/>
    <lineage>
        <taxon>Eukaryota</taxon>
        <taxon>Metazoa</taxon>
        <taxon>Ecdysozoa</taxon>
        <taxon>Arthropoda</taxon>
        <taxon>Crustacea</taxon>
        <taxon>Multicrustacea</taxon>
        <taxon>Malacostraca</taxon>
        <taxon>Eumalacostraca</taxon>
        <taxon>Eucarida</taxon>
        <taxon>Decapoda</taxon>
        <taxon>Pleocyemata</taxon>
        <taxon>Brachyura</taxon>
        <taxon>Eubrachyura</taxon>
        <taxon>Portunoidea</taxon>
        <taxon>Portunidae</taxon>
        <taxon>Portuninae</taxon>
        <taxon>Scylla</taxon>
    </lineage>
</organism>
<dbReference type="Pfam" id="PF15798">
    <property type="entry name" value="PRAS"/>
    <property type="match status" value="1"/>
</dbReference>
<dbReference type="Pfam" id="PF02958">
    <property type="entry name" value="EcKL"/>
    <property type="match status" value="1"/>
</dbReference>
<evidence type="ECO:0000313" key="3">
    <source>
        <dbReference type="EMBL" id="KAK8375880.1"/>
    </source>
</evidence>
<protein>
    <recommendedName>
        <fullName evidence="2">CHK kinase-like domain-containing protein</fullName>
    </recommendedName>
</protein>
<dbReference type="EMBL" id="JARAKH010000049">
    <property type="protein sequence ID" value="KAK8375880.1"/>
    <property type="molecule type" value="Genomic_DNA"/>
</dbReference>
<feature type="compositionally biased region" description="Low complexity" evidence="1">
    <location>
        <begin position="69"/>
        <end position="80"/>
    </location>
</feature>
<dbReference type="InterPro" id="IPR015897">
    <property type="entry name" value="CHK_kinase-like"/>
</dbReference>
<dbReference type="InterPro" id="IPR011009">
    <property type="entry name" value="Kinase-like_dom_sf"/>
</dbReference>
<dbReference type="PANTHER" id="PTHR11012">
    <property type="entry name" value="PROTEIN KINASE-LIKE DOMAIN-CONTAINING"/>
    <property type="match status" value="1"/>
</dbReference>
<evidence type="ECO:0000256" key="1">
    <source>
        <dbReference type="SAM" id="MobiDB-lite"/>
    </source>
</evidence>
<feature type="region of interest" description="Disordered" evidence="1">
    <location>
        <begin position="645"/>
        <end position="665"/>
    </location>
</feature>
<accession>A0AAW0SKH0</accession>
<dbReference type="GO" id="GO:0048011">
    <property type="term" value="P:neurotrophin TRK receptor signaling pathway"/>
    <property type="evidence" value="ECO:0007669"/>
    <property type="project" value="InterPro"/>
</dbReference>
<feature type="region of interest" description="Disordered" evidence="1">
    <location>
        <begin position="52"/>
        <end position="133"/>
    </location>
</feature>
<dbReference type="InterPro" id="IPR004119">
    <property type="entry name" value="EcKL"/>
</dbReference>
<dbReference type="AlphaFoldDB" id="A0AAW0SKH0"/>
<evidence type="ECO:0000259" key="2">
    <source>
        <dbReference type="SMART" id="SM00587"/>
    </source>
</evidence>
<gene>
    <name evidence="3" type="ORF">O3P69_008554</name>
</gene>